<evidence type="ECO:0000313" key="2">
    <source>
        <dbReference type="Proteomes" id="UP001211044"/>
    </source>
</evidence>
<proteinExistence type="predicted"/>
<accession>A0AB38XRA8</accession>
<organism evidence="1 2">
    <name type="scientific">Winkia neuii subsp. anitrata</name>
    <dbReference type="NCBI Taxonomy" id="29318"/>
    <lineage>
        <taxon>Bacteria</taxon>
        <taxon>Bacillati</taxon>
        <taxon>Actinomycetota</taxon>
        <taxon>Actinomycetes</taxon>
        <taxon>Actinomycetales</taxon>
        <taxon>Actinomycetaceae</taxon>
        <taxon>Winkia</taxon>
    </lineage>
</organism>
<dbReference type="KEGG" id="wne:PIG85_03985"/>
<protein>
    <submittedName>
        <fullName evidence="1">Helix-turn-helix domain-containing protein</fullName>
    </submittedName>
</protein>
<name>A0AB38XRA8_9ACTO</name>
<dbReference type="RefSeq" id="WP_141739495.1">
    <property type="nucleotide sequence ID" value="NZ_CP116394.1"/>
</dbReference>
<gene>
    <name evidence="1" type="ORF">PIG85_03985</name>
</gene>
<evidence type="ECO:0000313" key="1">
    <source>
        <dbReference type="EMBL" id="WCE46816.1"/>
    </source>
</evidence>
<sequence>MTLEALRQLPGLHENALQAAYRLVKPRAQDSGSGGSDPAERLPYNPELATKVRVAEGPLFLLAKKLGPAERGYFHTTCEILADQLPNLIVKEEAAVIAEQVRTSYMILERVADLPLEKYFYGTCDAATGPHETLCEKAIYAPKGRRTVTCPKCHTAHDAGRLLEQAHKKFSEYALTIPHIVRLLDSTAAGPKVKLKTVYKWAERGKLKPVRRNHDGLLYSVAQVLRLAENHVK</sequence>
<dbReference type="Proteomes" id="UP001211044">
    <property type="component" value="Chromosome"/>
</dbReference>
<reference evidence="1" key="1">
    <citation type="submission" date="2023-01" db="EMBL/GenBank/DDBJ databases">
        <title>Comparative Genomic Analysis of the Clinically-Derived Winkia Strain NY0527 Provides Evidence into the Taxonomic Reassignment of Winkia neuii and Characterizes Their Virulence Traits.</title>
        <authorList>
            <person name="Cai X."/>
            <person name="Peng Y."/>
            <person name="Li M."/>
            <person name="Qiu Y."/>
            <person name="Wang Y."/>
            <person name="Xu L."/>
            <person name="Hou Q."/>
        </authorList>
    </citation>
    <scope>NUCLEOTIDE SEQUENCE</scope>
    <source>
        <strain evidence="1">NY0527</strain>
    </source>
</reference>
<dbReference type="EMBL" id="CP116394">
    <property type="protein sequence ID" value="WCE46816.1"/>
    <property type="molecule type" value="Genomic_DNA"/>
</dbReference>
<dbReference type="AlphaFoldDB" id="A0AB38XRA8"/>